<dbReference type="PANTHER" id="PTHR34583">
    <property type="entry name" value="ANTIPORTER SUBUNIT MNHC2-RELATED"/>
    <property type="match status" value="1"/>
</dbReference>
<evidence type="ECO:0000256" key="4">
    <source>
        <dbReference type="ARBA" id="ARBA00022692"/>
    </source>
</evidence>
<keyword evidence="5 8" id="KW-1133">Transmembrane helix</keyword>
<feature type="region of interest" description="Disordered" evidence="7">
    <location>
        <begin position="118"/>
        <end position="187"/>
    </location>
</feature>
<dbReference type="GO" id="GO:0005886">
    <property type="term" value="C:plasma membrane"/>
    <property type="evidence" value="ECO:0007669"/>
    <property type="project" value="UniProtKB-SubCell"/>
</dbReference>
<feature type="compositionally biased region" description="Basic and acidic residues" evidence="7">
    <location>
        <begin position="167"/>
        <end position="187"/>
    </location>
</feature>
<organism evidence="9 10">
    <name type="scientific">Candidatus Nesterenkonia stercoripullorum</name>
    <dbReference type="NCBI Taxonomy" id="2838701"/>
    <lineage>
        <taxon>Bacteria</taxon>
        <taxon>Bacillati</taxon>
        <taxon>Actinomycetota</taxon>
        <taxon>Actinomycetes</taxon>
        <taxon>Micrococcales</taxon>
        <taxon>Micrococcaceae</taxon>
        <taxon>Nesterenkonia</taxon>
    </lineage>
</organism>
<evidence type="ECO:0000256" key="1">
    <source>
        <dbReference type="ARBA" id="ARBA00004651"/>
    </source>
</evidence>
<sequence>MTVNLTLLIVMGVMFAAGIYLLLERSLTRVLLGVILISNGANLLLLQVAGRAGLAPLVQNGVESEEYFDPLPQALLLTAIVIAFALVSFMLALIYRSWVLARRDEVADDLEDQRVARQEAYDAEEDAPVIEETSEFIEDDPNEDYELVTRPDTERRHGTAPSSRTKASQDRRRSGSAEGGRTDEGGR</sequence>
<dbReference type="AlphaFoldDB" id="A0A9D1USU2"/>
<evidence type="ECO:0000256" key="2">
    <source>
        <dbReference type="ARBA" id="ARBA00010388"/>
    </source>
</evidence>
<dbReference type="NCBIfam" id="NF005929">
    <property type="entry name" value="PRK07946.1"/>
    <property type="match status" value="1"/>
</dbReference>
<feature type="transmembrane region" description="Helical" evidence="8">
    <location>
        <begin position="74"/>
        <end position="95"/>
    </location>
</feature>
<feature type="compositionally biased region" description="Basic and acidic residues" evidence="7">
    <location>
        <begin position="147"/>
        <end position="157"/>
    </location>
</feature>
<name>A0A9D1USU2_9MICC</name>
<evidence type="ECO:0000256" key="8">
    <source>
        <dbReference type="SAM" id="Phobius"/>
    </source>
</evidence>
<dbReference type="InterPro" id="IPR039428">
    <property type="entry name" value="NUOK/Mnh_C1-like"/>
</dbReference>
<comment type="similarity">
    <text evidence="2">Belongs to the CPA3 antiporters (TC 2.A.63) subunit C family.</text>
</comment>
<dbReference type="Proteomes" id="UP000824151">
    <property type="component" value="Unassembled WGS sequence"/>
</dbReference>
<protein>
    <submittedName>
        <fullName evidence="9">Na(+)/H(+) antiporter subunit C</fullName>
    </submittedName>
</protein>
<evidence type="ECO:0000313" key="10">
    <source>
        <dbReference type="Proteomes" id="UP000824151"/>
    </source>
</evidence>
<evidence type="ECO:0000256" key="3">
    <source>
        <dbReference type="ARBA" id="ARBA00022475"/>
    </source>
</evidence>
<reference evidence="9" key="1">
    <citation type="journal article" date="2021" name="PeerJ">
        <title>Extensive microbial diversity within the chicken gut microbiome revealed by metagenomics and culture.</title>
        <authorList>
            <person name="Gilroy R."/>
            <person name="Ravi A."/>
            <person name="Getino M."/>
            <person name="Pursley I."/>
            <person name="Horton D.L."/>
            <person name="Alikhan N.F."/>
            <person name="Baker D."/>
            <person name="Gharbi K."/>
            <person name="Hall N."/>
            <person name="Watson M."/>
            <person name="Adriaenssens E.M."/>
            <person name="Foster-Nyarko E."/>
            <person name="Jarju S."/>
            <person name="Secka A."/>
            <person name="Antonio M."/>
            <person name="Oren A."/>
            <person name="Chaudhuri R.R."/>
            <person name="La Ragione R."/>
            <person name="Hildebrand F."/>
            <person name="Pallen M.J."/>
        </authorList>
    </citation>
    <scope>NUCLEOTIDE SEQUENCE</scope>
    <source>
        <strain evidence="9">ChiHejej3B27-3195</strain>
    </source>
</reference>
<evidence type="ECO:0000256" key="7">
    <source>
        <dbReference type="SAM" id="MobiDB-lite"/>
    </source>
</evidence>
<evidence type="ECO:0000313" key="9">
    <source>
        <dbReference type="EMBL" id="HIW99777.1"/>
    </source>
</evidence>
<dbReference type="Pfam" id="PF00420">
    <property type="entry name" value="Oxidored_q2"/>
    <property type="match status" value="1"/>
</dbReference>
<proteinExistence type="inferred from homology"/>
<dbReference type="PANTHER" id="PTHR34583:SF2">
    <property type="entry name" value="ANTIPORTER SUBUNIT MNHC2-RELATED"/>
    <property type="match status" value="1"/>
</dbReference>
<reference evidence="9" key="2">
    <citation type="submission" date="2021-04" db="EMBL/GenBank/DDBJ databases">
        <authorList>
            <person name="Gilroy R."/>
        </authorList>
    </citation>
    <scope>NUCLEOTIDE SEQUENCE</scope>
    <source>
        <strain evidence="9">ChiHejej3B27-3195</strain>
    </source>
</reference>
<dbReference type="Gene3D" id="1.10.287.3510">
    <property type="match status" value="1"/>
</dbReference>
<feature type="compositionally biased region" description="Acidic residues" evidence="7">
    <location>
        <begin position="121"/>
        <end position="146"/>
    </location>
</feature>
<evidence type="ECO:0000256" key="5">
    <source>
        <dbReference type="ARBA" id="ARBA00022989"/>
    </source>
</evidence>
<feature type="transmembrane region" description="Helical" evidence="8">
    <location>
        <begin position="6"/>
        <end position="23"/>
    </location>
</feature>
<dbReference type="EMBL" id="DXGD01000239">
    <property type="protein sequence ID" value="HIW99777.1"/>
    <property type="molecule type" value="Genomic_DNA"/>
</dbReference>
<keyword evidence="4 8" id="KW-0812">Transmembrane</keyword>
<comment type="caution">
    <text evidence="9">The sequence shown here is derived from an EMBL/GenBank/DDBJ whole genome shotgun (WGS) entry which is preliminary data.</text>
</comment>
<gene>
    <name evidence="9" type="ORF">H9871_06505</name>
</gene>
<evidence type="ECO:0000256" key="6">
    <source>
        <dbReference type="ARBA" id="ARBA00023136"/>
    </source>
</evidence>
<keyword evidence="3" id="KW-1003">Cell membrane</keyword>
<accession>A0A9D1USU2</accession>
<dbReference type="InterPro" id="IPR050601">
    <property type="entry name" value="CPA3_antiporter_subunitC"/>
</dbReference>
<keyword evidence="6 8" id="KW-0472">Membrane</keyword>
<comment type="subcellular location">
    <subcellularLocation>
        <location evidence="1">Cell membrane</location>
        <topology evidence="1">Multi-pass membrane protein</topology>
    </subcellularLocation>
</comment>
<feature type="transmembrane region" description="Helical" evidence="8">
    <location>
        <begin position="30"/>
        <end position="54"/>
    </location>
</feature>